<feature type="transmembrane region" description="Helical" evidence="10">
    <location>
        <begin position="344"/>
        <end position="365"/>
    </location>
</feature>
<dbReference type="Gene3D" id="1.20.1070.10">
    <property type="entry name" value="Rhodopsin 7-helix transmembrane proteins"/>
    <property type="match status" value="1"/>
</dbReference>
<evidence type="ECO:0000256" key="1">
    <source>
        <dbReference type="ARBA" id="ARBA00004651"/>
    </source>
</evidence>
<gene>
    <name evidence="12" type="primary">106078912</name>
</gene>
<keyword evidence="8 9" id="KW-0807">Transducer</keyword>
<dbReference type="OrthoDB" id="6152916at2759"/>
<feature type="transmembrane region" description="Helical" evidence="10">
    <location>
        <begin position="68"/>
        <end position="88"/>
    </location>
</feature>
<dbReference type="STRING" id="6526.A0A2C9KMH0"/>
<dbReference type="AlphaFoldDB" id="A0A2C9KMH0"/>
<dbReference type="GO" id="GO:0005886">
    <property type="term" value="C:plasma membrane"/>
    <property type="evidence" value="ECO:0007669"/>
    <property type="project" value="UniProtKB-SubCell"/>
</dbReference>
<evidence type="ECO:0000256" key="7">
    <source>
        <dbReference type="ARBA" id="ARBA00023170"/>
    </source>
</evidence>
<dbReference type="VEuPathDB" id="VectorBase:BGLB021398"/>
<dbReference type="CDD" id="cd00637">
    <property type="entry name" value="7tm_classA_rhodopsin-like"/>
    <property type="match status" value="1"/>
</dbReference>
<dbReference type="EnsemblMetazoa" id="BGLB021398-RA">
    <property type="protein sequence ID" value="BGLB021398-PA"/>
    <property type="gene ID" value="BGLB021398"/>
</dbReference>
<feature type="transmembrane region" description="Helical" evidence="10">
    <location>
        <begin position="308"/>
        <end position="332"/>
    </location>
</feature>
<dbReference type="GO" id="GO:0004930">
    <property type="term" value="F:G protein-coupled receptor activity"/>
    <property type="evidence" value="ECO:0007669"/>
    <property type="project" value="UniProtKB-KW"/>
</dbReference>
<keyword evidence="3 9" id="KW-0812">Transmembrane</keyword>
<dbReference type="InterPro" id="IPR017452">
    <property type="entry name" value="GPCR_Rhodpsn_7TM"/>
</dbReference>
<protein>
    <recommendedName>
        <fullName evidence="11">G-protein coupled receptors family 1 profile domain-containing protein</fullName>
    </recommendedName>
</protein>
<keyword evidence="4 10" id="KW-1133">Transmembrane helix</keyword>
<name>A0A2C9KMH0_BIOGL</name>
<dbReference type="PROSITE" id="PS00237">
    <property type="entry name" value="G_PROTEIN_RECEP_F1_1"/>
    <property type="match status" value="1"/>
</dbReference>
<dbReference type="Pfam" id="PF00001">
    <property type="entry name" value="7tm_1"/>
    <property type="match status" value="1"/>
</dbReference>
<sequence length="386" mass="43484">MNLSDCFNPIDATPIITTSAIVIINAVATIITVFTVISNCIIFISLVKSISKSNNRLVNENMISKCTMTSFLVVEILLGITLMPLLIIRTSNRELWTLGLPMLWLQNFMHNFICALTLAHMLTMAVDRYLAVCHPLSYRLLTSRHASVIVALSWGVPGIIDSIYSIVNYSNARKDIEEICLYTDSTGIFIFIFVVMFLLPIFLITFLYVRILLEVRNFHKRTLNYKASDEPTITYHAIDNSLSIVSTGTIISETQPNSVVDSVLPGTETCLSSVGDPVTERHGFTTRQRENQSSNIDLKKAVNKNMKAYRHIGCIIVSSVVCWLPLGMFSGIKYLTKMSVPDELVLGLMWITYSNAAINPLVYCLNRSIRRDVKDLVCKIQRRRLQ</sequence>
<organism evidence="12 13">
    <name type="scientific">Biomphalaria glabrata</name>
    <name type="common">Bloodfluke planorb</name>
    <name type="synonym">Freshwater snail</name>
    <dbReference type="NCBI Taxonomy" id="6526"/>
    <lineage>
        <taxon>Eukaryota</taxon>
        <taxon>Metazoa</taxon>
        <taxon>Spiralia</taxon>
        <taxon>Lophotrochozoa</taxon>
        <taxon>Mollusca</taxon>
        <taxon>Gastropoda</taxon>
        <taxon>Heterobranchia</taxon>
        <taxon>Euthyneura</taxon>
        <taxon>Panpulmonata</taxon>
        <taxon>Hygrophila</taxon>
        <taxon>Lymnaeoidea</taxon>
        <taxon>Planorbidae</taxon>
        <taxon>Biomphalaria</taxon>
    </lineage>
</organism>
<evidence type="ECO:0000256" key="9">
    <source>
        <dbReference type="RuleBase" id="RU000688"/>
    </source>
</evidence>
<feature type="transmembrane region" description="Helical" evidence="10">
    <location>
        <begin position="108"/>
        <end position="126"/>
    </location>
</feature>
<dbReference type="PROSITE" id="PS50262">
    <property type="entry name" value="G_PROTEIN_RECEP_F1_2"/>
    <property type="match status" value="1"/>
</dbReference>
<evidence type="ECO:0000313" key="12">
    <source>
        <dbReference type="EnsemblMetazoa" id="BGLB021398-PA"/>
    </source>
</evidence>
<dbReference type="KEGG" id="bgt:106078912"/>
<evidence type="ECO:0000256" key="6">
    <source>
        <dbReference type="ARBA" id="ARBA00023136"/>
    </source>
</evidence>
<feature type="transmembrane region" description="Helical" evidence="10">
    <location>
        <begin position="187"/>
        <end position="213"/>
    </location>
</feature>
<keyword evidence="7 9" id="KW-0675">Receptor</keyword>
<keyword evidence="2" id="KW-1003">Cell membrane</keyword>
<keyword evidence="6 10" id="KW-0472">Membrane</keyword>
<feature type="domain" description="G-protein coupled receptors family 1 profile" evidence="11">
    <location>
        <begin position="38"/>
        <end position="363"/>
    </location>
</feature>
<feature type="transmembrane region" description="Helical" evidence="10">
    <location>
        <begin position="146"/>
        <end position="167"/>
    </location>
</feature>
<dbReference type="VEuPathDB" id="VectorBase:BGLAX_034657"/>
<evidence type="ECO:0000256" key="3">
    <source>
        <dbReference type="ARBA" id="ARBA00022692"/>
    </source>
</evidence>
<comment type="similarity">
    <text evidence="9">Belongs to the G-protein coupled receptor 1 family.</text>
</comment>
<accession>A0A2C9KMH0</accession>
<dbReference type="PRINTS" id="PR00237">
    <property type="entry name" value="GPCRRHODOPSN"/>
</dbReference>
<evidence type="ECO:0000256" key="2">
    <source>
        <dbReference type="ARBA" id="ARBA00022475"/>
    </source>
</evidence>
<dbReference type="Proteomes" id="UP000076420">
    <property type="component" value="Unassembled WGS sequence"/>
</dbReference>
<evidence type="ECO:0000256" key="4">
    <source>
        <dbReference type="ARBA" id="ARBA00022989"/>
    </source>
</evidence>
<dbReference type="PANTHER" id="PTHR24248">
    <property type="entry name" value="ADRENERGIC RECEPTOR-RELATED G-PROTEIN COUPLED RECEPTOR"/>
    <property type="match status" value="1"/>
</dbReference>
<proteinExistence type="inferred from homology"/>
<evidence type="ECO:0000256" key="5">
    <source>
        <dbReference type="ARBA" id="ARBA00023040"/>
    </source>
</evidence>
<dbReference type="SUPFAM" id="SSF81321">
    <property type="entry name" value="Family A G protein-coupled receptor-like"/>
    <property type="match status" value="1"/>
</dbReference>
<comment type="subcellular location">
    <subcellularLocation>
        <location evidence="1">Cell membrane</location>
        <topology evidence="1">Multi-pass membrane protein</topology>
    </subcellularLocation>
</comment>
<dbReference type="InterPro" id="IPR000276">
    <property type="entry name" value="GPCR_Rhodpsn"/>
</dbReference>
<evidence type="ECO:0000259" key="11">
    <source>
        <dbReference type="PROSITE" id="PS50262"/>
    </source>
</evidence>
<keyword evidence="5 9" id="KW-0297">G-protein coupled receptor</keyword>
<evidence type="ECO:0000313" key="13">
    <source>
        <dbReference type="Proteomes" id="UP000076420"/>
    </source>
</evidence>
<feature type="transmembrane region" description="Helical" evidence="10">
    <location>
        <begin position="20"/>
        <end position="47"/>
    </location>
</feature>
<reference evidence="12" key="1">
    <citation type="submission" date="2020-05" db="UniProtKB">
        <authorList>
            <consortium name="EnsemblMetazoa"/>
        </authorList>
    </citation>
    <scope>IDENTIFICATION</scope>
    <source>
        <strain evidence="12">BB02</strain>
    </source>
</reference>
<evidence type="ECO:0000256" key="8">
    <source>
        <dbReference type="ARBA" id="ARBA00023224"/>
    </source>
</evidence>
<evidence type="ECO:0000256" key="10">
    <source>
        <dbReference type="SAM" id="Phobius"/>
    </source>
</evidence>